<keyword evidence="5" id="KW-0418">Kinase</keyword>
<feature type="compositionally biased region" description="Basic and acidic residues" evidence="8">
    <location>
        <begin position="34"/>
        <end position="46"/>
    </location>
</feature>
<dbReference type="SUPFAM" id="SSF56112">
    <property type="entry name" value="Protein kinase-like (PK-like)"/>
    <property type="match status" value="1"/>
</dbReference>
<dbReference type="GO" id="GO:0000307">
    <property type="term" value="C:cyclin-dependent protein kinase holoenzyme complex"/>
    <property type="evidence" value="ECO:0007669"/>
    <property type="project" value="TreeGrafter"/>
</dbReference>
<keyword evidence="2" id="KW-0723">Serine/threonine-protein kinase</keyword>
<feature type="region of interest" description="Disordered" evidence="8">
    <location>
        <begin position="417"/>
        <end position="443"/>
    </location>
</feature>
<dbReference type="FunFam" id="1.10.510.10:FF:000043">
    <property type="entry name" value="probable serine/threonine-protein kinase At1g54610"/>
    <property type="match status" value="1"/>
</dbReference>
<dbReference type="EMBL" id="JAYMYR010000008">
    <property type="protein sequence ID" value="KAK7348201.1"/>
    <property type="molecule type" value="Genomic_DNA"/>
</dbReference>
<dbReference type="FunFam" id="3.30.200.20:FF:000021">
    <property type="entry name" value="probable serine/threonine-protein kinase At1g54610"/>
    <property type="match status" value="1"/>
</dbReference>
<comment type="similarity">
    <text evidence="1">Belongs to the protein kinase superfamily. CMGC Ser/Thr protein kinase family. CDC2/CDKX subfamily.</text>
</comment>
<evidence type="ECO:0000256" key="5">
    <source>
        <dbReference type="ARBA" id="ARBA00022777"/>
    </source>
</evidence>
<feature type="domain" description="Protein kinase" evidence="9">
    <location>
        <begin position="97"/>
        <end position="381"/>
    </location>
</feature>
<dbReference type="CDD" id="cd07840">
    <property type="entry name" value="STKc_CDK9_like"/>
    <property type="match status" value="1"/>
</dbReference>
<feature type="region of interest" description="Disordered" evidence="8">
    <location>
        <begin position="461"/>
        <end position="548"/>
    </location>
</feature>
<feature type="region of interest" description="Disordered" evidence="8">
    <location>
        <begin position="1"/>
        <end position="68"/>
    </location>
</feature>
<feature type="compositionally biased region" description="Basic and acidic residues" evidence="8">
    <location>
        <begin position="12"/>
        <end position="23"/>
    </location>
</feature>
<feature type="compositionally biased region" description="Polar residues" evidence="8">
    <location>
        <begin position="498"/>
        <end position="521"/>
    </location>
</feature>
<dbReference type="InterPro" id="IPR050108">
    <property type="entry name" value="CDK"/>
</dbReference>
<evidence type="ECO:0000256" key="6">
    <source>
        <dbReference type="ARBA" id="ARBA00022840"/>
    </source>
</evidence>
<organism evidence="10 11">
    <name type="scientific">Phaseolus coccineus</name>
    <name type="common">Scarlet runner bean</name>
    <name type="synonym">Phaseolus multiflorus</name>
    <dbReference type="NCBI Taxonomy" id="3886"/>
    <lineage>
        <taxon>Eukaryota</taxon>
        <taxon>Viridiplantae</taxon>
        <taxon>Streptophyta</taxon>
        <taxon>Embryophyta</taxon>
        <taxon>Tracheophyta</taxon>
        <taxon>Spermatophyta</taxon>
        <taxon>Magnoliopsida</taxon>
        <taxon>eudicotyledons</taxon>
        <taxon>Gunneridae</taxon>
        <taxon>Pentapetalae</taxon>
        <taxon>rosids</taxon>
        <taxon>fabids</taxon>
        <taxon>Fabales</taxon>
        <taxon>Fabaceae</taxon>
        <taxon>Papilionoideae</taxon>
        <taxon>50 kb inversion clade</taxon>
        <taxon>NPAAA clade</taxon>
        <taxon>indigoferoid/millettioid clade</taxon>
        <taxon>Phaseoleae</taxon>
        <taxon>Phaseolus</taxon>
    </lineage>
</organism>
<dbReference type="InterPro" id="IPR017441">
    <property type="entry name" value="Protein_kinase_ATP_BS"/>
</dbReference>
<evidence type="ECO:0000256" key="8">
    <source>
        <dbReference type="SAM" id="MobiDB-lite"/>
    </source>
</evidence>
<dbReference type="Gene3D" id="3.30.200.20">
    <property type="entry name" value="Phosphorylase Kinase, domain 1"/>
    <property type="match status" value="1"/>
</dbReference>
<comment type="caution">
    <text evidence="10">The sequence shown here is derived from an EMBL/GenBank/DDBJ whole genome shotgun (WGS) entry which is preliminary data.</text>
</comment>
<dbReference type="GO" id="GO:0005524">
    <property type="term" value="F:ATP binding"/>
    <property type="evidence" value="ECO:0007669"/>
    <property type="project" value="UniProtKB-UniRule"/>
</dbReference>
<keyword evidence="4 7" id="KW-0547">Nucleotide-binding</keyword>
<dbReference type="InterPro" id="IPR000719">
    <property type="entry name" value="Prot_kinase_dom"/>
</dbReference>
<dbReference type="InterPro" id="IPR008271">
    <property type="entry name" value="Ser/Thr_kinase_AS"/>
</dbReference>
<dbReference type="GO" id="GO:0008353">
    <property type="term" value="F:RNA polymerase II CTD heptapeptide repeat kinase activity"/>
    <property type="evidence" value="ECO:0007669"/>
    <property type="project" value="TreeGrafter"/>
</dbReference>
<name>A0AAN9QV73_PHACN</name>
<dbReference type="PROSITE" id="PS00108">
    <property type="entry name" value="PROTEIN_KINASE_ST"/>
    <property type="match status" value="1"/>
</dbReference>
<keyword evidence="3" id="KW-0808">Transferase</keyword>
<evidence type="ECO:0000256" key="1">
    <source>
        <dbReference type="ARBA" id="ARBA00006485"/>
    </source>
</evidence>
<keyword evidence="6 7" id="KW-0067">ATP-binding</keyword>
<dbReference type="Proteomes" id="UP001374584">
    <property type="component" value="Unassembled WGS sequence"/>
</dbReference>
<dbReference type="PANTHER" id="PTHR24056:SF176">
    <property type="entry name" value="OS01G0367700 PROTEIN"/>
    <property type="match status" value="1"/>
</dbReference>
<dbReference type="GO" id="GO:0005634">
    <property type="term" value="C:nucleus"/>
    <property type="evidence" value="ECO:0007669"/>
    <property type="project" value="TreeGrafter"/>
</dbReference>
<gene>
    <name evidence="10" type="ORF">VNO80_22751</name>
</gene>
<evidence type="ECO:0000256" key="3">
    <source>
        <dbReference type="ARBA" id="ARBA00022679"/>
    </source>
</evidence>
<evidence type="ECO:0000313" key="11">
    <source>
        <dbReference type="Proteomes" id="UP001374584"/>
    </source>
</evidence>
<proteinExistence type="inferred from homology"/>
<evidence type="ECO:0000256" key="2">
    <source>
        <dbReference type="ARBA" id="ARBA00022527"/>
    </source>
</evidence>
<sequence length="548" mass="61316">MGCVFGKRTSRRKEEVKVERAEEGAVQNGGNVKEGGEEEKSKPPKGERRRSSKPNPRLSNPPNHVHGEQVAAGWPSWLSKVAGEAINGLIPRRADTFEKLNKVGQGTYSNVYKAKDTLTGKIVALKKVRFDNLEPESVKFMAREILILRHLDHPNVVKLEGLVTSRMSCSLYLVFEYMEHDLAGLATSPTVKFTESQVKCYMHQLLSGLEHCHNRHVLHRDIKGSNLLIDNDGILRIADFGLASFFDPNQKHPMTSRVVTLWYRPPELLLGATDYGVGVDLWSAGCILAELLAGKPIMPGRTEVEQLHKIFKLCGSPSDEYWKKSKLPHATIFKPRQSYKRCIQETFKNFPASSLPLTETLLAIDPAERQTATAALHSEFFTTKPYACEPSSLPKYPPSKEMDTKLRDEEARRLRAANKTNAGVKKSRPRDRGGRGIPIPDTNAELQANIDRWRLVTHANAKSKSEKFPPPHEDGTLGYPLGSSRHMDPIFDPPDVPFSSTNLSYPKSNIQTWSGPLTETSVVDAPRRKKKMAGNGNGRTHSKKDSYR</sequence>
<feature type="binding site" evidence="7">
    <location>
        <position position="126"/>
    </location>
    <ligand>
        <name>ATP</name>
        <dbReference type="ChEBI" id="CHEBI:30616"/>
    </ligand>
</feature>
<dbReference type="Pfam" id="PF00069">
    <property type="entry name" value="Pkinase"/>
    <property type="match status" value="1"/>
</dbReference>
<dbReference type="Gene3D" id="1.10.510.10">
    <property type="entry name" value="Transferase(Phosphotransferase) domain 1"/>
    <property type="match status" value="1"/>
</dbReference>
<dbReference type="SMART" id="SM00220">
    <property type="entry name" value="S_TKc"/>
    <property type="match status" value="1"/>
</dbReference>
<accession>A0AAN9QV73</accession>
<evidence type="ECO:0000313" key="10">
    <source>
        <dbReference type="EMBL" id="KAK7348201.1"/>
    </source>
</evidence>
<keyword evidence="11" id="KW-1185">Reference proteome</keyword>
<feature type="compositionally biased region" description="Basic and acidic residues" evidence="8">
    <location>
        <begin position="463"/>
        <end position="475"/>
    </location>
</feature>
<evidence type="ECO:0000259" key="9">
    <source>
        <dbReference type="PROSITE" id="PS50011"/>
    </source>
</evidence>
<dbReference type="AlphaFoldDB" id="A0AAN9QV73"/>
<evidence type="ECO:0000256" key="4">
    <source>
        <dbReference type="ARBA" id="ARBA00022741"/>
    </source>
</evidence>
<dbReference type="GO" id="GO:0032968">
    <property type="term" value="P:positive regulation of transcription elongation by RNA polymerase II"/>
    <property type="evidence" value="ECO:0007669"/>
    <property type="project" value="TreeGrafter"/>
</dbReference>
<dbReference type="PROSITE" id="PS50011">
    <property type="entry name" value="PROTEIN_KINASE_DOM"/>
    <property type="match status" value="1"/>
</dbReference>
<dbReference type="InterPro" id="IPR011009">
    <property type="entry name" value="Kinase-like_dom_sf"/>
</dbReference>
<dbReference type="PROSITE" id="PS00107">
    <property type="entry name" value="PROTEIN_KINASE_ATP"/>
    <property type="match status" value="1"/>
</dbReference>
<evidence type="ECO:0000256" key="7">
    <source>
        <dbReference type="PROSITE-ProRule" id="PRU10141"/>
    </source>
</evidence>
<protein>
    <recommendedName>
        <fullName evidence="9">Protein kinase domain-containing protein</fullName>
    </recommendedName>
</protein>
<reference evidence="10 11" key="1">
    <citation type="submission" date="2024-01" db="EMBL/GenBank/DDBJ databases">
        <title>The genomes of 5 underutilized Papilionoideae crops provide insights into root nodulation and disease resistanc.</title>
        <authorList>
            <person name="Jiang F."/>
        </authorList>
    </citation>
    <scope>NUCLEOTIDE SEQUENCE [LARGE SCALE GENOMIC DNA]</scope>
    <source>
        <strain evidence="10">JINMINGXINNONG_FW02</strain>
        <tissue evidence="10">Leaves</tissue>
    </source>
</reference>
<dbReference type="PANTHER" id="PTHR24056">
    <property type="entry name" value="CELL DIVISION PROTEIN KINASE"/>
    <property type="match status" value="1"/>
</dbReference>